<gene>
    <name evidence="1" type="ordered locus">MTR_5g045135</name>
</gene>
<keyword evidence="3" id="KW-1185">Reference proteome</keyword>
<dbReference type="AlphaFoldDB" id="A0A072UFK3"/>
<evidence type="ECO:0000313" key="3">
    <source>
        <dbReference type="Proteomes" id="UP000002051"/>
    </source>
</evidence>
<name>A0A072UFK3_MEDTR</name>
<reference evidence="2" key="3">
    <citation type="submission" date="2015-04" db="UniProtKB">
        <authorList>
            <consortium name="EnsemblPlants"/>
        </authorList>
    </citation>
    <scope>IDENTIFICATION</scope>
    <source>
        <strain evidence="2">cv. Jemalong A17</strain>
    </source>
</reference>
<dbReference type="Proteomes" id="UP000002051">
    <property type="component" value="Chromosome 5"/>
</dbReference>
<dbReference type="EMBL" id="CM001221">
    <property type="protein sequence ID" value="KEH27863.1"/>
    <property type="molecule type" value="Genomic_DNA"/>
</dbReference>
<proteinExistence type="predicted"/>
<evidence type="ECO:0000313" key="1">
    <source>
        <dbReference type="EMBL" id="KEH27863.1"/>
    </source>
</evidence>
<organism evidence="1 3">
    <name type="scientific">Medicago truncatula</name>
    <name type="common">Barrel medic</name>
    <name type="synonym">Medicago tribuloides</name>
    <dbReference type="NCBI Taxonomy" id="3880"/>
    <lineage>
        <taxon>Eukaryota</taxon>
        <taxon>Viridiplantae</taxon>
        <taxon>Streptophyta</taxon>
        <taxon>Embryophyta</taxon>
        <taxon>Tracheophyta</taxon>
        <taxon>Spermatophyta</taxon>
        <taxon>Magnoliopsida</taxon>
        <taxon>eudicotyledons</taxon>
        <taxon>Gunneridae</taxon>
        <taxon>Pentapetalae</taxon>
        <taxon>rosids</taxon>
        <taxon>fabids</taxon>
        <taxon>Fabales</taxon>
        <taxon>Fabaceae</taxon>
        <taxon>Papilionoideae</taxon>
        <taxon>50 kb inversion clade</taxon>
        <taxon>NPAAA clade</taxon>
        <taxon>Hologalegina</taxon>
        <taxon>IRL clade</taxon>
        <taxon>Trifolieae</taxon>
        <taxon>Medicago</taxon>
    </lineage>
</organism>
<reference evidence="1 3" key="1">
    <citation type="journal article" date="2011" name="Nature">
        <title>The Medicago genome provides insight into the evolution of rhizobial symbioses.</title>
        <authorList>
            <person name="Young N.D."/>
            <person name="Debelle F."/>
            <person name="Oldroyd G.E."/>
            <person name="Geurts R."/>
            <person name="Cannon S.B."/>
            <person name="Udvardi M.K."/>
            <person name="Benedito V.A."/>
            <person name="Mayer K.F."/>
            <person name="Gouzy J."/>
            <person name="Schoof H."/>
            <person name="Van de Peer Y."/>
            <person name="Proost S."/>
            <person name="Cook D.R."/>
            <person name="Meyers B.C."/>
            <person name="Spannagl M."/>
            <person name="Cheung F."/>
            <person name="De Mita S."/>
            <person name="Krishnakumar V."/>
            <person name="Gundlach H."/>
            <person name="Zhou S."/>
            <person name="Mudge J."/>
            <person name="Bharti A.K."/>
            <person name="Murray J.D."/>
            <person name="Naoumkina M.A."/>
            <person name="Rosen B."/>
            <person name="Silverstein K.A."/>
            <person name="Tang H."/>
            <person name="Rombauts S."/>
            <person name="Zhao P.X."/>
            <person name="Zhou P."/>
            <person name="Barbe V."/>
            <person name="Bardou P."/>
            <person name="Bechner M."/>
            <person name="Bellec A."/>
            <person name="Berger A."/>
            <person name="Berges H."/>
            <person name="Bidwell S."/>
            <person name="Bisseling T."/>
            <person name="Choisne N."/>
            <person name="Couloux A."/>
            <person name="Denny R."/>
            <person name="Deshpande S."/>
            <person name="Dai X."/>
            <person name="Doyle J.J."/>
            <person name="Dudez A.M."/>
            <person name="Farmer A.D."/>
            <person name="Fouteau S."/>
            <person name="Franken C."/>
            <person name="Gibelin C."/>
            <person name="Gish J."/>
            <person name="Goldstein S."/>
            <person name="Gonzalez A.J."/>
            <person name="Green P.J."/>
            <person name="Hallab A."/>
            <person name="Hartog M."/>
            <person name="Hua A."/>
            <person name="Humphray S.J."/>
            <person name="Jeong D.H."/>
            <person name="Jing Y."/>
            <person name="Jocker A."/>
            <person name="Kenton S.M."/>
            <person name="Kim D.J."/>
            <person name="Klee K."/>
            <person name="Lai H."/>
            <person name="Lang C."/>
            <person name="Lin S."/>
            <person name="Macmil S.L."/>
            <person name="Magdelenat G."/>
            <person name="Matthews L."/>
            <person name="McCorrison J."/>
            <person name="Monaghan E.L."/>
            <person name="Mun J.H."/>
            <person name="Najar F.Z."/>
            <person name="Nicholson C."/>
            <person name="Noirot C."/>
            <person name="O'Bleness M."/>
            <person name="Paule C.R."/>
            <person name="Poulain J."/>
            <person name="Prion F."/>
            <person name="Qin B."/>
            <person name="Qu C."/>
            <person name="Retzel E.F."/>
            <person name="Riddle C."/>
            <person name="Sallet E."/>
            <person name="Samain S."/>
            <person name="Samson N."/>
            <person name="Sanders I."/>
            <person name="Saurat O."/>
            <person name="Scarpelli C."/>
            <person name="Schiex T."/>
            <person name="Segurens B."/>
            <person name="Severin A.J."/>
            <person name="Sherrier D.J."/>
            <person name="Shi R."/>
            <person name="Sims S."/>
            <person name="Singer S.R."/>
            <person name="Sinharoy S."/>
            <person name="Sterck L."/>
            <person name="Viollet A."/>
            <person name="Wang B.B."/>
            <person name="Wang K."/>
            <person name="Wang M."/>
            <person name="Wang X."/>
            <person name="Warfsmann J."/>
            <person name="Weissenbach J."/>
            <person name="White D.D."/>
            <person name="White J.D."/>
            <person name="Wiley G.B."/>
            <person name="Wincker P."/>
            <person name="Xing Y."/>
            <person name="Yang L."/>
            <person name="Yao Z."/>
            <person name="Ying F."/>
            <person name="Zhai J."/>
            <person name="Zhou L."/>
            <person name="Zuber A."/>
            <person name="Denarie J."/>
            <person name="Dixon R.A."/>
            <person name="May G.D."/>
            <person name="Schwartz D.C."/>
            <person name="Rogers J."/>
            <person name="Quetier F."/>
            <person name="Town C.D."/>
            <person name="Roe B.A."/>
        </authorList>
    </citation>
    <scope>NUCLEOTIDE SEQUENCE [LARGE SCALE GENOMIC DNA]</scope>
    <source>
        <strain evidence="1">A17</strain>
        <strain evidence="2 3">cv. Jemalong A17</strain>
    </source>
</reference>
<dbReference type="EnsemblPlants" id="KEH27863">
    <property type="protein sequence ID" value="KEH27863"/>
    <property type="gene ID" value="MTR_5g045135"/>
</dbReference>
<accession>A0A072UFK3</accession>
<protein>
    <submittedName>
        <fullName evidence="1">Zinc ion-binding protein, putative</fullName>
    </submittedName>
</protein>
<evidence type="ECO:0000313" key="2">
    <source>
        <dbReference type="EnsemblPlants" id="KEH27863"/>
    </source>
</evidence>
<dbReference type="HOGENOM" id="CLU_2797800_0_0_1"/>
<sequence>MALFRLKLQSILIVKLSSVKDAFDKVTKKQKLSSSKPQEMIDPIRQEIELCFDTDYVLDYNSVLIELN</sequence>
<reference evidence="1 3" key="2">
    <citation type="journal article" date="2014" name="BMC Genomics">
        <title>An improved genome release (version Mt4.0) for the model legume Medicago truncatula.</title>
        <authorList>
            <person name="Tang H."/>
            <person name="Krishnakumar V."/>
            <person name="Bidwell S."/>
            <person name="Rosen B."/>
            <person name="Chan A."/>
            <person name="Zhou S."/>
            <person name="Gentzbittel L."/>
            <person name="Childs K.L."/>
            <person name="Yandell M."/>
            <person name="Gundlach H."/>
            <person name="Mayer K.F."/>
            <person name="Schwartz D.C."/>
            <person name="Town C.D."/>
        </authorList>
    </citation>
    <scope>GENOME REANNOTATION</scope>
    <source>
        <strain evidence="1">A17</strain>
        <strain evidence="2 3">cv. Jemalong A17</strain>
    </source>
</reference>